<dbReference type="AlphaFoldDB" id="A0A8S1HC45"/>
<name>A0A8S1HC45_9PELO</name>
<reference evidence="3" key="1">
    <citation type="submission" date="2020-10" db="EMBL/GenBank/DDBJ databases">
        <authorList>
            <person name="Kikuchi T."/>
        </authorList>
    </citation>
    <scope>NUCLEOTIDE SEQUENCE</scope>
    <source>
        <strain evidence="3">NKZ352</strain>
    </source>
</reference>
<feature type="domain" description="Ground-like" evidence="2">
    <location>
        <begin position="60"/>
        <end position="131"/>
    </location>
</feature>
<dbReference type="Proteomes" id="UP000835052">
    <property type="component" value="Unassembled WGS sequence"/>
</dbReference>
<evidence type="ECO:0000313" key="3">
    <source>
        <dbReference type="EMBL" id="CAD6194256.1"/>
    </source>
</evidence>
<dbReference type="OrthoDB" id="5843663at2759"/>
<proteinExistence type="predicted"/>
<keyword evidence="1" id="KW-0732">Signal</keyword>
<dbReference type="EMBL" id="CAJGYM010000042">
    <property type="protein sequence ID" value="CAD6194256.1"/>
    <property type="molecule type" value="Genomic_DNA"/>
</dbReference>
<dbReference type="InterPro" id="IPR007284">
    <property type="entry name" value="Ground-like_dom"/>
</dbReference>
<accession>A0A8S1HC45</accession>
<evidence type="ECO:0000313" key="4">
    <source>
        <dbReference type="Proteomes" id="UP000835052"/>
    </source>
</evidence>
<gene>
    <name evidence="3" type="ORF">CAUJ_LOCUS10175</name>
</gene>
<feature type="signal peptide" evidence="1">
    <location>
        <begin position="1"/>
        <end position="19"/>
    </location>
</feature>
<organism evidence="3 4">
    <name type="scientific">Caenorhabditis auriculariae</name>
    <dbReference type="NCBI Taxonomy" id="2777116"/>
    <lineage>
        <taxon>Eukaryota</taxon>
        <taxon>Metazoa</taxon>
        <taxon>Ecdysozoa</taxon>
        <taxon>Nematoda</taxon>
        <taxon>Chromadorea</taxon>
        <taxon>Rhabditida</taxon>
        <taxon>Rhabditina</taxon>
        <taxon>Rhabditomorpha</taxon>
        <taxon>Rhabditoidea</taxon>
        <taxon>Rhabditidae</taxon>
        <taxon>Peloderinae</taxon>
        <taxon>Caenorhabditis</taxon>
    </lineage>
</organism>
<keyword evidence="4" id="KW-1185">Reference proteome</keyword>
<feature type="chain" id="PRO_5035898748" description="Ground-like domain-containing protein" evidence="1">
    <location>
        <begin position="20"/>
        <end position="133"/>
    </location>
</feature>
<dbReference type="Pfam" id="PF04155">
    <property type="entry name" value="Ground-like"/>
    <property type="match status" value="1"/>
</dbReference>
<comment type="caution">
    <text evidence="3">The sequence shown here is derived from an EMBL/GenBank/DDBJ whole genome shotgun (WGS) entry which is preliminary data.</text>
</comment>
<sequence length="133" mass="13994">MNLFLLAVVLAALLPICSSCGFLGGGGGGCCMSSCGCGGRKKRSTEEASEFSGIQSSDEDMLCNSPDLKKLMTTNMRSSAVESSKSLQLALEYEDLGRFVVVCSQAPFAYTVKADTAYCGARNGSHYCQAFAI</sequence>
<evidence type="ECO:0000256" key="1">
    <source>
        <dbReference type="SAM" id="SignalP"/>
    </source>
</evidence>
<evidence type="ECO:0000259" key="2">
    <source>
        <dbReference type="Pfam" id="PF04155"/>
    </source>
</evidence>
<protein>
    <recommendedName>
        <fullName evidence="2">Ground-like domain-containing protein</fullName>
    </recommendedName>
</protein>